<dbReference type="EMBL" id="MU003500">
    <property type="protein sequence ID" value="KAF2473488.1"/>
    <property type="molecule type" value="Genomic_DNA"/>
</dbReference>
<protein>
    <submittedName>
        <fullName evidence="1">Uncharacterized protein</fullName>
    </submittedName>
</protein>
<dbReference type="Proteomes" id="UP000799755">
    <property type="component" value="Unassembled WGS sequence"/>
</dbReference>
<sequence length="150" mass="16811">MPSKCQPREASFGCTIAYAQFELVSIDKELVKSHLIFYFVAYSKIEAPIKVPTLDILAAQIQDPPGEKVREVEDMAFIFDIDGVLVHGDRLIPKGKRKARVAPSAALSKILHSLIPTDQFIQSHMPMRASGEFYKIVLLVEYGFEDIFAP</sequence>
<reference evidence="1" key="1">
    <citation type="journal article" date="2020" name="Stud. Mycol.">
        <title>101 Dothideomycetes genomes: a test case for predicting lifestyles and emergence of pathogens.</title>
        <authorList>
            <person name="Haridas S."/>
            <person name="Albert R."/>
            <person name="Binder M."/>
            <person name="Bloem J."/>
            <person name="Labutti K."/>
            <person name="Salamov A."/>
            <person name="Andreopoulos B."/>
            <person name="Baker S."/>
            <person name="Barry K."/>
            <person name="Bills G."/>
            <person name="Bluhm B."/>
            <person name="Cannon C."/>
            <person name="Castanera R."/>
            <person name="Culley D."/>
            <person name="Daum C."/>
            <person name="Ezra D."/>
            <person name="Gonzalez J."/>
            <person name="Henrissat B."/>
            <person name="Kuo A."/>
            <person name="Liang C."/>
            <person name="Lipzen A."/>
            <person name="Lutzoni F."/>
            <person name="Magnuson J."/>
            <person name="Mondo S."/>
            <person name="Nolan M."/>
            <person name="Ohm R."/>
            <person name="Pangilinan J."/>
            <person name="Park H.-J."/>
            <person name="Ramirez L."/>
            <person name="Alfaro M."/>
            <person name="Sun H."/>
            <person name="Tritt A."/>
            <person name="Yoshinaga Y."/>
            <person name="Zwiers L.-H."/>
            <person name="Turgeon B."/>
            <person name="Goodwin S."/>
            <person name="Spatafora J."/>
            <person name="Crous P."/>
            <person name="Grigoriev I."/>
        </authorList>
    </citation>
    <scope>NUCLEOTIDE SEQUENCE</scope>
    <source>
        <strain evidence="1">ATCC 200398</strain>
    </source>
</reference>
<gene>
    <name evidence="1" type="ORF">BDR25DRAFT_352905</name>
</gene>
<evidence type="ECO:0000313" key="1">
    <source>
        <dbReference type="EMBL" id="KAF2473488.1"/>
    </source>
</evidence>
<comment type="caution">
    <text evidence="1">The sequence shown here is derived from an EMBL/GenBank/DDBJ whole genome shotgun (WGS) entry which is preliminary data.</text>
</comment>
<name>A0ACB6R2K2_9PLEO</name>
<organism evidence="1 2">
    <name type="scientific">Lindgomyces ingoldianus</name>
    <dbReference type="NCBI Taxonomy" id="673940"/>
    <lineage>
        <taxon>Eukaryota</taxon>
        <taxon>Fungi</taxon>
        <taxon>Dikarya</taxon>
        <taxon>Ascomycota</taxon>
        <taxon>Pezizomycotina</taxon>
        <taxon>Dothideomycetes</taxon>
        <taxon>Pleosporomycetidae</taxon>
        <taxon>Pleosporales</taxon>
        <taxon>Lindgomycetaceae</taxon>
        <taxon>Lindgomyces</taxon>
    </lineage>
</organism>
<evidence type="ECO:0000313" key="2">
    <source>
        <dbReference type="Proteomes" id="UP000799755"/>
    </source>
</evidence>
<accession>A0ACB6R2K2</accession>
<proteinExistence type="predicted"/>
<keyword evidence="2" id="KW-1185">Reference proteome</keyword>